<dbReference type="InterPro" id="IPR014729">
    <property type="entry name" value="Rossmann-like_a/b/a_fold"/>
</dbReference>
<feature type="binding site" evidence="9">
    <location>
        <begin position="184"/>
        <end position="187"/>
    </location>
    <ligand>
        <name>ATP</name>
        <dbReference type="ChEBI" id="CHEBI:30616"/>
    </ligand>
</feature>
<evidence type="ECO:0000256" key="5">
    <source>
        <dbReference type="ARBA" id="ARBA00022655"/>
    </source>
</evidence>
<dbReference type="GO" id="GO:0004592">
    <property type="term" value="F:pantoate-beta-alanine ligase activity"/>
    <property type="evidence" value="ECO:0007669"/>
    <property type="project" value="UniProtKB-UniRule"/>
</dbReference>
<dbReference type="UniPathway" id="UPA00028">
    <property type="reaction ID" value="UER00005"/>
</dbReference>
<feature type="binding site" evidence="9">
    <location>
        <position position="61"/>
    </location>
    <ligand>
        <name>beta-alanine</name>
        <dbReference type="ChEBI" id="CHEBI:57966"/>
    </ligand>
</feature>
<proteinExistence type="inferred from homology"/>
<evidence type="ECO:0000256" key="3">
    <source>
        <dbReference type="ARBA" id="ARBA00022490"/>
    </source>
</evidence>
<dbReference type="FunFam" id="3.40.50.620:FF:000013">
    <property type="entry name" value="Pantothenate synthetase"/>
    <property type="match status" value="1"/>
</dbReference>
<feature type="binding site" evidence="9">
    <location>
        <begin position="147"/>
        <end position="150"/>
    </location>
    <ligand>
        <name>ATP</name>
        <dbReference type="ChEBI" id="CHEBI:30616"/>
    </ligand>
</feature>
<evidence type="ECO:0000256" key="8">
    <source>
        <dbReference type="ARBA" id="ARBA00048258"/>
    </source>
</evidence>
<keyword evidence="3 9" id="KW-0963">Cytoplasm</keyword>
<keyword evidence="6 9" id="KW-0547">Nucleotide-binding</keyword>
<comment type="caution">
    <text evidence="10">The sequence shown here is derived from an EMBL/GenBank/DDBJ whole genome shotgun (WGS) entry which is preliminary data.</text>
</comment>
<dbReference type="FunFam" id="3.30.1300.10:FF:000001">
    <property type="entry name" value="Pantothenate synthetase"/>
    <property type="match status" value="1"/>
</dbReference>
<dbReference type="NCBIfam" id="TIGR00125">
    <property type="entry name" value="cyt_tran_rel"/>
    <property type="match status" value="1"/>
</dbReference>
<feature type="binding site" evidence="9">
    <location>
        <position position="61"/>
    </location>
    <ligand>
        <name>(R)-pantoate</name>
        <dbReference type="ChEBI" id="CHEBI:15980"/>
    </ligand>
</feature>
<evidence type="ECO:0000256" key="6">
    <source>
        <dbReference type="ARBA" id="ARBA00022741"/>
    </source>
</evidence>
<accession>A0A845DZE3</accession>
<comment type="miscellaneous">
    <text evidence="9">The reaction proceeds by a bi uni uni bi ping pong mechanism.</text>
</comment>
<dbReference type="SUPFAM" id="SSF52374">
    <property type="entry name" value="Nucleotidylyl transferase"/>
    <property type="match status" value="1"/>
</dbReference>
<gene>
    <name evidence="9" type="primary">panC</name>
    <name evidence="10" type="ORF">GLW04_05805</name>
</gene>
<sequence>MDVLGNIGEVQQHVKRVRMEGRSVGFVPTMGYLHEGHLKLIETARRENDVVILSIFVNPLQFGAGEDLDTYPRDEERDRKLAEEYGADVLFFPTTEMMYPEPMSIRMSVTKRTDVLCGKSRPGHFDGVAAVLTKLFNIVMPDRAYFGMKDAQQVAVVDALINDFNFDIKLVPVATVREEDGLAKSSRNVHLSARERDEAPAIQESLQAGRQMVMAGEKNPVRIIQSVTKFLESRTHGRIDYIELLSYPELTSVDVIDRPVILAAAVFYEKARLIDNVVFDTDGKITTG</sequence>
<reference evidence="10 11" key="1">
    <citation type="submission" date="2019-11" db="EMBL/GenBank/DDBJ databases">
        <title>Genome sequences of 17 halophilic strains isolated from different environments.</title>
        <authorList>
            <person name="Furrow R.E."/>
        </authorList>
    </citation>
    <scope>NUCLEOTIDE SEQUENCE [LARGE SCALE GENOMIC DNA]</scope>
    <source>
        <strain evidence="10 11">22511_23_Filter</strain>
    </source>
</reference>
<comment type="function">
    <text evidence="9">Catalyzes the condensation of pantoate with beta-alanine in an ATP-dependent reaction via a pantoyl-adenylate intermediate.</text>
</comment>
<dbReference type="InterPro" id="IPR042176">
    <property type="entry name" value="Pantoate_ligase_C"/>
</dbReference>
<dbReference type="Pfam" id="PF02569">
    <property type="entry name" value="Pantoate_ligase"/>
    <property type="match status" value="1"/>
</dbReference>
<comment type="subunit">
    <text evidence="9">Homodimer.</text>
</comment>
<dbReference type="AlphaFoldDB" id="A0A845DZE3"/>
<dbReference type="PANTHER" id="PTHR21299">
    <property type="entry name" value="CYTIDYLATE KINASE/PANTOATE-BETA-ALANINE LIGASE"/>
    <property type="match status" value="1"/>
</dbReference>
<dbReference type="NCBIfam" id="TIGR00018">
    <property type="entry name" value="panC"/>
    <property type="match status" value="1"/>
</dbReference>
<evidence type="ECO:0000256" key="2">
    <source>
        <dbReference type="ARBA" id="ARBA00009256"/>
    </source>
</evidence>
<dbReference type="EMBL" id="WMET01000001">
    <property type="protein sequence ID" value="MYL19397.1"/>
    <property type="molecule type" value="Genomic_DNA"/>
</dbReference>
<organism evidence="10 11">
    <name type="scientific">Halobacillus litoralis</name>
    <dbReference type="NCBI Taxonomy" id="45668"/>
    <lineage>
        <taxon>Bacteria</taxon>
        <taxon>Bacillati</taxon>
        <taxon>Bacillota</taxon>
        <taxon>Bacilli</taxon>
        <taxon>Bacillales</taxon>
        <taxon>Bacillaceae</taxon>
        <taxon>Halobacillus</taxon>
    </lineage>
</organism>
<comment type="catalytic activity">
    <reaction evidence="8 9">
        <text>(R)-pantoate + beta-alanine + ATP = (R)-pantothenate + AMP + diphosphate + H(+)</text>
        <dbReference type="Rhea" id="RHEA:10912"/>
        <dbReference type="ChEBI" id="CHEBI:15378"/>
        <dbReference type="ChEBI" id="CHEBI:15980"/>
        <dbReference type="ChEBI" id="CHEBI:29032"/>
        <dbReference type="ChEBI" id="CHEBI:30616"/>
        <dbReference type="ChEBI" id="CHEBI:33019"/>
        <dbReference type="ChEBI" id="CHEBI:57966"/>
        <dbReference type="ChEBI" id="CHEBI:456215"/>
        <dbReference type="EC" id="6.3.2.1"/>
    </reaction>
</comment>
<dbReference type="Gene3D" id="3.30.1300.10">
    <property type="entry name" value="Pantoate-beta-alanine ligase, C-terminal domain"/>
    <property type="match status" value="1"/>
</dbReference>
<evidence type="ECO:0000313" key="10">
    <source>
        <dbReference type="EMBL" id="MYL19397.1"/>
    </source>
</evidence>
<feature type="binding site" evidence="9">
    <location>
        <position position="176"/>
    </location>
    <ligand>
        <name>ATP</name>
        <dbReference type="ChEBI" id="CHEBI:30616"/>
    </ligand>
</feature>
<dbReference type="HAMAP" id="MF_00158">
    <property type="entry name" value="PanC"/>
    <property type="match status" value="1"/>
</dbReference>
<feature type="binding site" evidence="9">
    <location>
        <position position="153"/>
    </location>
    <ligand>
        <name>(R)-pantoate</name>
        <dbReference type="ChEBI" id="CHEBI:15980"/>
    </ligand>
</feature>
<comment type="pathway">
    <text evidence="1 9">Cofactor biosynthesis; (R)-pantothenate biosynthesis; (R)-pantothenate from (R)-pantoate and beta-alanine: step 1/1.</text>
</comment>
<dbReference type="Proteomes" id="UP000460949">
    <property type="component" value="Unassembled WGS sequence"/>
</dbReference>
<dbReference type="GO" id="GO:0005829">
    <property type="term" value="C:cytosol"/>
    <property type="evidence" value="ECO:0007669"/>
    <property type="project" value="TreeGrafter"/>
</dbReference>
<evidence type="ECO:0000256" key="9">
    <source>
        <dbReference type="HAMAP-Rule" id="MF_00158"/>
    </source>
</evidence>
<comment type="subcellular location">
    <subcellularLocation>
        <location evidence="9">Cytoplasm</location>
    </subcellularLocation>
</comment>
<dbReference type="CDD" id="cd00560">
    <property type="entry name" value="PanC"/>
    <property type="match status" value="1"/>
</dbReference>
<evidence type="ECO:0000256" key="1">
    <source>
        <dbReference type="ARBA" id="ARBA00004990"/>
    </source>
</evidence>
<dbReference type="GO" id="GO:0015940">
    <property type="term" value="P:pantothenate biosynthetic process"/>
    <property type="evidence" value="ECO:0007669"/>
    <property type="project" value="UniProtKB-UniRule"/>
</dbReference>
<dbReference type="PANTHER" id="PTHR21299:SF1">
    <property type="entry name" value="PANTOATE--BETA-ALANINE LIGASE"/>
    <property type="match status" value="1"/>
</dbReference>
<dbReference type="InterPro" id="IPR003721">
    <property type="entry name" value="Pantoate_ligase"/>
</dbReference>
<dbReference type="EC" id="6.3.2.1" evidence="9"/>
<dbReference type="Gene3D" id="3.40.50.620">
    <property type="entry name" value="HUPs"/>
    <property type="match status" value="1"/>
</dbReference>
<protein>
    <recommendedName>
        <fullName evidence="9">Pantothenate synthetase</fullName>
        <shortName evidence="9">PS</shortName>
        <ecNumber evidence="9">6.3.2.1</ecNumber>
    </recommendedName>
    <alternativeName>
        <fullName evidence="9">Pantoate--beta-alanine ligase</fullName>
    </alternativeName>
    <alternativeName>
        <fullName evidence="9">Pantoate-activating enzyme</fullName>
    </alternativeName>
</protein>
<dbReference type="InterPro" id="IPR004821">
    <property type="entry name" value="Cyt_trans-like"/>
</dbReference>
<keyword evidence="7 9" id="KW-0067">ATP-binding</keyword>
<name>A0A845DZE3_9BACI</name>
<feature type="active site" description="Proton donor" evidence="9">
    <location>
        <position position="37"/>
    </location>
</feature>
<dbReference type="RefSeq" id="WP_160835789.1">
    <property type="nucleotide sequence ID" value="NZ_WMET01000001.1"/>
</dbReference>
<keyword evidence="5 9" id="KW-0566">Pantothenate biosynthesis</keyword>
<comment type="similarity">
    <text evidence="2 9">Belongs to the pantothenate synthetase family.</text>
</comment>
<feature type="binding site" evidence="9">
    <location>
        <begin position="30"/>
        <end position="37"/>
    </location>
    <ligand>
        <name>ATP</name>
        <dbReference type="ChEBI" id="CHEBI:30616"/>
    </ligand>
</feature>
<evidence type="ECO:0000256" key="4">
    <source>
        <dbReference type="ARBA" id="ARBA00022598"/>
    </source>
</evidence>
<evidence type="ECO:0000313" key="11">
    <source>
        <dbReference type="Proteomes" id="UP000460949"/>
    </source>
</evidence>
<dbReference type="GO" id="GO:0005524">
    <property type="term" value="F:ATP binding"/>
    <property type="evidence" value="ECO:0007669"/>
    <property type="project" value="UniProtKB-KW"/>
</dbReference>
<keyword evidence="4 9" id="KW-0436">Ligase</keyword>
<evidence type="ECO:0000256" key="7">
    <source>
        <dbReference type="ARBA" id="ARBA00022840"/>
    </source>
</evidence>